<evidence type="ECO:0000256" key="2">
    <source>
        <dbReference type="ARBA" id="ARBA00001947"/>
    </source>
</evidence>
<dbReference type="SMART" id="SM00647">
    <property type="entry name" value="IBR"/>
    <property type="match status" value="2"/>
</dbReference>
<reference evidence="15" key="1">
    <citation type="journal article" date="2017" name="Nature">
        <title>The sunflower genome provides insights into oil metabolism, flowering and Asterid evolution.</title>
        <authorList>
            <person name="Badouin H."/>
            <person name="Gouzy J."/>
            <person name="Grassa C.J."/>
            <person name="Murat F."/>
            <person name="Staton S.E."/>
            <person name="Cottret L."/>
            <person name="Lelandais-Briere C."/>
            <person name="Owens G.L."/>
            <person name="Carrere S."/>
            <person name="Mayjonade B."/>
            <person name="Legrand L."/>
            <person name="Gill N."/>
            <person name="Kane N.C."/>
            <person name="Bowers J.E."/>
            <person name="Hubner S."/>
            <person name="Bellec A."/>
            <person name="Berard A."/>
            <person name="Berges H."/>
            <person name="Blanchet N."/>
            <person name="Boniface M.C."/>
            <person name="Brunel D."/>
            <person name="Catrice O."/>
            <person name="Chaidir N."/>
            <person name="Claudel C."/>
            <person name="Donnadieu C."/>
            <person name="Faraut T."/>
            <person name="Fievet G."/>
            <person name="Helmstetter N."/>
            <person name="King M."/>
            <person name="Knapp S.J."/>
            <person name="Lai Z."/>
            <person name="Le Paslier M.C."/>
            <person name="Lippi Y."/>
            <person name="Lorenzon L."/>
            <person name="Mandel J.R."/>
            <person name="Marage G."/>
            <person name="Marchand G."/>
            <person name="Marquand E."/>
            <person name="Bret-Mestries E."/>
            <person name="Morien E."/>
            <person name="Nambeesan S."/>
            <person name="Nguyen T."/>
            <person name="Pegot-Espagnet P."/>
            <person name="Pouilly N."/>
            <person name="Raftis F."/>
            <person name="Sallet E."/>
            <person name="Schiex T."/>
            <person name="Thomas J."/>
            <person name="Vandecasteele C."/>
            <person name="Vares D."/>
            <person name="Vear F."/>
            <person name="Vautrin S."/>
            <person name="Crespi M."/>
            <person name="Mangin B."/>
            <person name="Burke J.M."/>
            <person name="Salse J."/>
            <person name="Munos S."/>
            <person name="Vincourt P."/>
            <person name="Rieseberg L.H."/>
            <person name="Langlade N.B."/>
        </authorList>
    </citation>
    <scope>NUCLEOTIDE SEQUENCE</scope>
    <source>
        <tissue evidence="15">Leaves</tissue>
    </source>
</reference>
<evidence type="ECO:0000256" key="11">
    <source>
        <dbReference type="ARBA" id="ARBA00022833"/>
    </source>
</evidence>
<dbReference type="InterPro" id="IPR013083">
    <property type="entry name" value="Znf_RING/FYVE/PHD"/>
</dbReference>
<dbReference type="EMBL" id="MNCJ02000319">
    <property type="protein sequence ID" value="KAF5807868.1"/>
    <property type="molecule type" value="Genomic_DNA"/>
</dbReference>
<dbReference type="PANTHER" id="PTHR11685">
    <property type="entry name" value="RBR FAMILY RING FINGER AND IBR DOMAIN-CONTAINING"/>
    <property type="match status" value="1"/>
</dbReference>
<evidence type="ECO:0000256" key="10">
    <source>
        <dbReference type="ARBA" id="ARBA00022786"/>
    </source>
</evidence>
<feature type="domain" description="RING-type" evidence="14">
    <location>
        <begin position="65"/>
        <end position="276"/>
    </location>
</feature>
<dbReference type="Pfam" id="PF13445">
    <property type="entry name" value="zf-RING_UBOX"/>
    <property type="match status" value="1"/>
</dbReference>
<name>A0A9K3J320_HELAN</name>
<dbReference type="CDD" id="cd22582">
    <property type="entry name" value="BRcat_RBR_unk"/>
    <property type="match status" value="1"/>
</dbReference>
<comment type="cofactor">
    <cofactor evidence="2">
        <name>Zn(2+)</name>
        <dbReference type="ChEBI" id="CHEBI:29105"/>
    </cofactor>
</comment>
<dbReference type="AlphaFoldDB" id="A0A9K3J320"/>
<dbReference type="GO" id="GO:0005737">
    <property type="term" value="C:cytoplasm"/>
    <property type="evidence" value="ECO:0000318"/>
    <property type="project" value="GO_Central"/>
</dbReference>
<evidence type="ECO:0000259" key="13">
    <source>
        <dbReference type="PROSITE" id="PS50089"/>
    </source>
</evidence>
<dbReference type="GO" id="GO:0000151">
    <property type="term" value="C:ubiquitin ligase complex"/>
    <property type="evidence" value="ECO:0000318"/>
    <property type="project" value="GO_Central"/>
</dbReference>
<dbReference type="InterPro" id="IPR001841">
    <property type="entry name" value="Znf_RING"/>
</dbReference>
<dbReference type="GO" id="GO:0008270">
    <property type="term" value="F:zinc ion binding"/>
    <property type="evidence" value="ECO:0007669"/>
    <property type="project" value="UniProtKB-KW"/>
</dbReference>
<feature type="domain" description="RING-type" evidence="13">
    <location>
        <begin position="69"/>
        <end position="119"/>
    </location>
</feature>
<evidence type="ECO:0000256" key="7">
    <source>
        <dbReference type="ARBA" id="ARBA00022723"/>
    </source>
</evidence>
<dbReference type="GO" id="GO:0006511">
    <property type="term" value="P:ubiquitin-dependent protein catabolic process"/>
    <property type="evidence" value="ECO:0000318"/>
    <property type="project" value="GO_Central"/>
</dbReference>
<dbReference type="InterPro" id="IPR017907">
    <property type="entry name" value="Znf_RING_CS"/>
</dbReference>
<dbReference type="Gramene" id="mRNA:HanXRQr2_Chr04g0138931">
    <property type="protein sequence ID" value="mRNA:HanXRQr2_Chr04g0138931"/>
    <property type="gene ID" value="HanXRQr2_Chr04g0138931"/>
</dbReference>
<evidence type="ECO:0000259" key="14">
    <source>
        <dbReference type="PROSITE" id="PS51873"/>
    </source>
</evidence>
<dbReference type="GO" id="GO:0061630">
    <property type="term" value="F:ubiquitin protein ligase activity"/>
    <property type="evidence" value="ECO:0000318"/>
    <property type="project" value="GO_Central"/>
</dbReference>
<evidence type="ECO:0000256" key="8">
    <source>
        <dbReference type="ARBA" id="ARBA00022737"/>
    </source>
</evidence>
<evidence type="ECO:0000256" key="4">
    <source>
        <dbReference type="ARBA" id="ARBA00005884"/>
    </source>
</evidence>
<dbReference type="GO" id="GO:0031624">
    <property type="term" value="F:ubiquitin conjugating enzyme binding"/>
    <property type="evidence" value="ECO:0000318"/>
    <property type="project" value="GO_Central"/>
</dbReference>
<accession>A0A9K3J320</accession>
<evidence type="ECO:0000313" key="16">
    <source>
        <dbReference type="Proteomes" id="UP000215914"/>
    </source>
</evidence>
<dbReference type="EC" id="2.3.2.31" evidence="5"/>
<dbReference type="PROSITE" id="PS00518">
    <property type="entry name" value="ZF_RING_1"/>
    <property type="match status" value="1"/>
</dbReference>
<keyword evidence="11" id="KW-0862">Zinc</keyword>
<dbReference type="InterPro" id="IPR002867">
    <property type="entry name" value="IBR_dom"/>
</dbReference>
<dbReference type="Gene3D" id="1.20.120.1750">
    <property type="match status" value="1"/>
</dbReference>
<keyword evidence="6" id="KW-0808">Transferase</keyword>
<gene>
    <name evidence="15" type="ORF">HanXRQr2_Chr04g0138931</name>
</gene>
<dbReference type="CDD" id="cd22584">
    <property type="entry name" value="Rcat_RBR_unk"/>
    <property type="match status" value="1"/>
</dbReference>
<reference evidence="15" key="2">
    <citation type="submission" date="2020-06" db="EMBL/GenBank/DDBJ databases">
        <title>Helianthus annuus Genome sequencing and assembly Release 2.</title>
        <authorList>
            <person name="Gouzy J."/>
            <person name="Langlade N."/>
            <person name="Munos S."/>
        </authorList>
    </citation>
    <scope>NUCLEOTIDE SEQUENCE</scope>
    <source>
        <tissue evidence="15">Leaves</tissue>
    </source>
</reference>
<dbReference type="InterPro" id="IPR027370">
    <property type="entry name" value="Znf-RING_euk"/>
</dbReference>
<dbReference type="SUPFAM" id="SSF57850">
    <property type="entry name" value="RING/U-box"/>
    <property type="match status" value="3"/>
</dbReference>
<comment type="caution">
    <text evidence="15">The sequence shown here is derived from an EMBL/GenBank/DDBJ whole genome shotgun (WGS) entry which is preliminary data.</text>
</comment>
<evidence type="ECO:0000256" key="9">
    <source>
        <dbReference type="ARBA" id="ARBA00022771"/>
    </source>
</evidence>
<evidence type="ECO:0000313" key="15">
    <source>
        <dbReference type="EMBL" id="KAF5807868.1"/>
    </source>
</evidence>
<dbReference type="InterPro" id="IPR044066">
    <property type="entry name" value="TRIAD_supradom"/>
</dbReference>
<dbReference type="PROSITE" id="PS50089">
    <property type="entry name" value="ZF_RING_2"/>
    <property type="match status" value="1"/>
</dbReference>
<keyword evidence="9 12" id="KW-0863">Zinc-finger</keyword>
<keyword evidence="16" id="KW-1185">Reference proteome</keyword>
<dbReference type="FunFam" id="3.30.40.10:FF:000230">
    <property type="entry name" value="RBR-type E3 ubiquitin transferase"/>
    <property type="match status" value="1"/>
</dbReference>
<keyword evidence="10" id="KW-0833">Ubl conjugation pathway</keyword>
<organism evidence="15 16">
    <name type="scientific">Helianthus annuus</name>
    <name type="common">Common sunflower</name>
    <dbReference type="NCBI Taxonomy" id="4232"/>
    <lineage>
        <taxon>Eukaryota</taxon>
        <taxon>Viridiplantae</taxon>
        <taxon>Streptophyta</taxon>
        <taxon>Embryophyta</taxon>
        <taxon>Tracheophyta</taxon>
        <taxon>Spermatophyta</taxon>
        <taxon>Magnoliopsida</taxon>
        <taxon>eudicotyledons</taxon>
        <taxon>Gunneridae</taxon>
        <taxon>Pentapetalae</taxon>
        <taxon>asterids</taxon>
        <taxon>campanulids</taxon>
        <taxon>Asterales</taxon>
        <taxon>Asteraceae</taxon>
        <taxon>Asteroideae</taxon>
        <taxon>Heliantheae alliance</taxon>
        <taxon>Heliantheae</taxon>
        <taxon>Helianthus</taxon>
    </lineage>
</organism>
<dbReference type="Proteomes" id="UP000215914">
    <property type="component" value="Unassembled WGS sequence"/>
</dbReference>
<dbReference type="PROSITE" id="PS51873">
    <property type="entry name" value="TRIAD"/>
    <property type="match status" value="1"/>
</dbReference>
<protein>
    <recommendedName>
        <fullName evidence="5">RBR-type E3 ubiquitin transferase</fullName>
        <ecNumber evidence="5">2.3.2.31</ecNumber>
    </recommendedName>
</protein>
<dbReference type="InterPro" id="IPR031127">
    <property type="entry name" value="E3_UB_ligase_RBR"/>
</dbReference>
<keyword evidence="7" id="KW-0479">Metal-binding</keyword>
<proteinExistence type="inferred from homology"/>
<evidence type="ECO:0000256" key="6">
    <source>
        <dbReference type="ARBA" id="ARBA00022679"/>
    </source>
</evidence>
<dbReference type="Pfam" id="PF01485">
    <property type="entry name" value="IBR"/>
    <property type="match status" value="2"/>
</dbReference>
<evidence type="ECO:0000256" key="3">
    <source>
        <dbReference type="ARBA" id="ARBA00003976"/>
    </source>
</evidence>
<evidence type="ECO:0000256" key="1">
    <source>
        <dbReference type="ARBA" id="ARBA00001798"/>
    </source>
</evidence>
<keyword evidence="8" id="KW-0677">Repeat</keyword>
<sequence length="276" mass="30369">MADLFPIDNEEIFPISDDKYAEQLQLEEALIFSSASLSSPNQNISAVSCSSSSKQPLMTSSKSPCSLICDICMDTKTASEMFENTSSVCGHLFCSDCISQHVAVKIKENVTKVKCPDPKCKGVIGPEACRSIVPKEVLERWESILCESVIMESQKFYCPFKDCSAMLVDDGGVAVTQSECPNCNRLFCAQCKVAWHCGISCVEFQSLNKGERNPDDILLMKLAKGKNWMKCPKCKHFVEKVDGCNFIACRCGLGFCYQCGQPCDHDAIGRGSHRCG</sequence>
<comment type="similarity">
    <text evidence="4">Belongs to the RBR family. Ariadne subfamily.</text>
</comment>
<evidence type="ECO:0000256" key="12">
    <source>
        <dbReference type="PROSITE-ProRule" id="PRU00175"/>
    </source>
</evidence>
<dbReference type="Gene3D" id="3.30.40.10">
    <property type="entry name" value="Zinc/RING finger domain, C3HC4 (zinc finger)"/>
    <property type="match status" value="1"/>
</dbReference>
<dbReference type="OrthoDB" id="10009520at2759"/>
<dbReference type="GO" id="GO:0016567">
    <property type="term" value="P:protein ubiquitination"/>
    <property type="evidence" value="ECO:0007669"/>
    <property type="project" value="InterPro"/>
</dbReference>
<comment type="catalytic activity">
    <reaction evidence="1">
        <text>[E2 ubiquitin-conjugating enzyme]-S-ubiquitinyl-L-cysteine + [acceptor protein]-L-lysine = [E2 ubiquitin-conjugating enzyme]-L-cysteine + [acceptor protein]-N(6)-ubiquitinyl-L-lysine.</text>
        <dbReference type="EC" id="2.3.2.31"/>
    </reaction>
</comment>
<comment type="function">
    <text evidence="3">Might act as an E3 ubiquitin-protein ligase, or as part of E3 complex, which accepts ubiquitin from specific E2 ubiquitin-conjugating enzymes and then transfers it to substrates.</text>
</comment>
<evidence type="ECO:0000256" key="5">
    <source>
        <dbReference type="ARBA" id="ARBA00012251"/>
    </source>
</evidence>